<dbReference type="EMBL" id="JAHRIQ010082287">
    <property type="protein sequence ID" value="MEQ2247932.1"/>
    <property type="molecule type" value="Genomic_DNA"/>
</dbReference>
<dbReference type="Gene3D" id="3.30.70.1820">
    <property type="entry name" value="L1 transposable element, RRM domain"/>
    <property type="match status" value="1"/>
</dbReference>
<name>A0ABV0UTN5_9TELE</name>
<proteinExistence type="predicted"/>
<organism evidence="2 3">
    <name type="scientific">Ilyodon furcidens</name>
    <name type="common">goldbreast splitfin</name>
    <dbReference type="NCBI Taxonomy" id="33524"/>
    <lineage>
        <taxon>Eukaryota</taxon>
        <taxon>Metazoa</taxon>
        <taxon>Chordata</taxon>
        <taxon>Craniata</taxon>
        <taxon>Vertebrata</taxon>
        <taxon>Euteleostomi</taxon>
        <taxon>Actinopterygii</taxon>
        <taxon>Neopterygii</taxon>
        <taxon>Teleostei</taxon>
        <taxon>Neoteleostei</taxon>
        <taxon>Acanthomorphata</taxon>
        <taxon>Ovalentaria</taxon>
        <taxon>Atherinomorphae</taxon>
        <taxon>Cyprinodontiformes</taxon>
        <taxon>Goodeidae</taxon>
        <taxon>Ilyodon</taxon>
    </lineage>
</organism>
<keyword evidence="1" id="KW-0175">Coiled coil</keyword>
<evidence type="ECO:0000313" key="2">
    <source>
        <dbReference type="EMBL" id="MEQ2247932.1"/>
    </source>
</evidence>
<evidence type="ECO:0000256" key="1">
    <source>
        <dbReference type="SAM" id="Coils"/>
    </source>
</evidence>
<sequence length="111" mass="12264">MRTESDTALSALKSRMSAQNRALKELTDAANNTSDTMKLLEDKVKGLSSQVEALSVKCLDLEGRSKRHNLRVAGIKEGKEDGLKPREFMGQLLKEVLNLADALVIDRLIEP</sequence>
<feature type="coiled-coil region" evidence="1">
    <location>
        <begin position="9"/>
        <end position="57"/>
    </location>
</feature>
<dbReference type="Proteomes" id="UP001482620">
    <property type="component" value="Unassembled WGS sequence"/>
</dbReference>
<keyword evidence="3" id="KW-1185">Reference proteome</keyword>
<comment type="caution">
    <text evidence="2">The sequence shown here is derived from an EMBL/GenBank/DDBJ whole genome shotgun (WGS) entry which is preliminary data.</text>
</comment>
<reference evidence="2 3" key="1">
    <citation type="submission" date="2021-06" db="EMBL/GenBank/DDBJ databases">
        <authorList>
            <person name="Palmer J.M."/>
        </authorList>
    </citation>
    <scope>NUCLEOTIDE SEQUENCE [LARGE SCALE GENOMIC DNA]</scope>
    <source>
        <strain evidence="3">if_2019</strain>
        <tissue evidence="2">Muscle</tissue>
    </source>
</reference>
<accession>A0ABV0UTN5</accession>
<protein>
    <submittedName>
        <fullName evidence="2">Uncharacterized protein</fullName>
    </submittedName>
</protein>
<gene>
    <name evidence="2" type="ORF">ILYODFUR_014211</name>
</gene>
<evidence type="ECO:0000313" key="3">
    <source>
        <dbReference type="Proteomes" id="UP001482620"/>
    </source>
</evidence>